<gene>
    <name evidence="1" type="ORF">E2C01_021181</name>
</gene>
<dbReference type="Proteomes" id="UP000324222">
    <property type="component" value="Unassembled WGS sequence"/>
</dbReference>
<dbReference type="AlphaFoldDB" id="A0A5B7E2J7"/>
<comment type="caution">
    <text evidence="1">The sequence shown here is derived from an EMBL/GenBank/DDBJ whole genome shotgun (WGS) entry which is preliminary data.</text>
</comment>
<sequence length="174" mass="19386">MVSPRMWRNIPNHLYIADKGDVENSMGFSNGLGKEAPQSMERRGHATCTQASTLLMAASLAGNISDNKTTTKLFLAADNCFCKRSFNNITDFIIMHILIIAGNQQTCVTIAFLSSLITLKISLYHLLNILNLSKTRCKLWYIIILGHFPSTSASKINKKIISNEFYLASNNCHV</sequence>
<dbReference type="EMBL" id="VSRR010001836">
    <property type="protein sequence ID" value="MPC27988.1"/>
    <property type="molecule type" value="Genomic_DNA"/>
</dbReference>
<protein>
    <submittedName>
        <fullName evidence="1">Uncharacterized protein</fullName>
    </submittedName>
</protein>
<proteinExistence type="predicted"/>
<reference evidence="1 2" key="1">
    <citation type="submission" date="2019-05" db="EMBL/GenBank/DDBJ databases">
        <title>Another draft genome of Portunus trituberculatus and its Hox gene families provides insights of decapod evolution.</title>
        <authorList>
            <person name="Jeong J.-H."/>
            <person name="Song I."/>
            <person name="Kim S."/>
            <person name="Choi T."/>
            <person name="Kim D."/>
            <person name="Ryu S."/>
            <person name="Kim W."/>
        </authorList>
    </citation>
    <scope>NUCLEOTIDE SEQUENCE [LARGE SCALE GENOMIC DNA]</scope>
    <source>
        <tissue evidence="1">Muscle</tissue>
    </source>
</reference>
<keyword evidence="2" id="KW-1185">Reference proteome</keyword>
<accession>A0A5B7E2J7</accession>
<evidence type="ECO:0000313" key="1">
    <source>
        <dbReference type="EMBL" id="MPC27988.1"/>
    </source>
</evidence>
<name>A0A5B7E2J7_PORTR</name>
<evidence type="ECO:0000313" key="2">
    <source>
        <dbReference type="Proteomes" id="UP000324222"/>
    </source>
</evidence>
<organism evidence="1 2">
    <name type="scientific">Portunus trituberculatus</name>
    <name type="common">Swimming crab</name>
    <name type="synonym">Neptunus trituberculatus</name>
    <dbReference type="NCBI Taxonomy" id="210409"/>
    <lineage>
        <taxon>Eukaryota</taxon>
        <taxon>Metazoa</taxon>
        <taxon>Ecdysozoa</taxon>
        <taxon>Arthropoda</taxon>
        <taxon>Crustacea</taxon>
        <taxon>Multicrustacea</taxon>
        <taxon>Malacostraca</taxon>
        <taxon>Eumalacostraca</taxon>
        <taxon>Eucarida</taxon>
        <taxon>Decapoda</taxon>
        <taxon>Pleocyemata</taxon>
        <taxon>Brachyura</taxon>
        <taxon>Eubrachyura</taxon>
        <taxon>Portunoidea</taxon>
        <taxon>Portunidae</taxon>
        <taxon>Portuninae</taxon>
        <taxon>Portunus</taxon>
    </lineage>
</organism>